<reference evidence="2" key="1">
    <citation type="submission" date="2014-03" db="EMBL/GenBank/DDBJ databases">
        <title>The sialotranscriptome of Amblyomma triste, Amblyomma parvum and Amblyomma cajennense ticks, uncovered by 454-based RNA-seq.</title>
        <authorList>
            <person name="Garcia G.R."/>
            <person name="Gardinassi L.G."/>
            <person name="Ribeiro J.M."/>
            <person name="Anatriello E."/>
            <person name="Ferreira B.R."/>
            <person name="Moreira H.N."/>
            <person name="Mafra C."/>
            <person name="Olegario M.M."/>
            <person name="Szabo P.J."/>
            <person name="Miranda-Santos I.K."/>
            <person name="Maruyama S.R."/>
        </authorList>
    </citation>
    <scope>NUCLEOTIDE SEQUENCE</scope>
    <source>
        <strain evidence="2">Mato Grasso do Sul</strain>
        <tissue evidence="2">Salivary glands</tissue>
    </source>
</reference>
<accession>A0A023GJD4</accession>
<organism evidence="2">
    <name type="scientific">Amblyomma triste</name>
    <name type="common">Neotropical tick</name>
    <dbReference type="NCBI Taxonomy" id="251400"/>
    <lineage>
        <taxon>Eukaryota</taxon>
        <taxon>Metazoa</taxon>
        <taxon>Ecdysozoa</taxon>
        <taxon>Arthropoda</taxon>
        <taxon>Chelicerata</taxon>
        <taxon>Arachnida</taxon>
        <taxon>Acari</taxon>
        <taxon>Parasitiformes</taxon>
        <taxon>Ixodida</taxon>
        <taxon>Ixodoidea</taxon>
        <taxon>Ixodidae</taxon>
        <taxon>Amblyomminae</taxon>
        <taxon>Amblyomma</taxon>
    </lineage>
</organism>
<proteinExistence type="evidence at transcript level"/>
<dbReference type="Gene3D" id="3.40.50.1110">
    <property type="entry name" value="SGNH hydrolase"/>
    <property type="match status" value="1"/>
</dbReference>
<evidence type="ECO:0000259" key="1">
    <source>
        <dbReference type="Pfam" id="PF13472"/>
    </source>
</evidence>
<sequence length="245" mass="27417">MRPSLCRVTYPRIFLFGDSLTQRSFSEDGCWGSLLAEAFERRCDIVVRGFSGYNTRMCKYVLPRIFGPGDTGNLAAFVMFLGANDCAEPTDCGKQHVPLNEYISNTEEMLKYLKGCGVPESRVILLTPPPYCDEMWMACCTATGRSLPRRSLESVGRYVEAVSKLGEENNIAVLNLFASFQQESNWQKLLLDGLHLSKSGSQKLANLLVPLLNRVIGPAPEMFPNWRNVDPVHPESDIVSWIPDT</sequence>
<feature type="domain" description="SGNH hydrolase-type esterase" evidence="1">
    <location>
        <begin position="15"/>
        <end position="202"/>
    </location>
</feature>
<dbReference type="SUPFAM" id="SSF52266">
    <property type="entry name" value="SGNH hydrolase"/>
    <property type="match status" value="1"/>
</dbReference>
<dbReference type="Pfam" id="PF13472">
    <property type="entry name" value="Lipase_GDSL_2"/>
    <property type="match status" value="1"/>
</dbReference>
<dbReference type="CDD" id="cd01838">
    <property type="entry name" value="Isoamyl_acetate_hydrolase_like"/>
    <property type="match status" value="1"/>
</dbReference>
<dbReference type="InterPro" id="IPR036514">
    <property type="entry name" value="SGNH_hydro_sf"/>
</dbReference>
<name>A0A023GJD4_AMBTT</name>
<dbReference type="AlphaFoldDB" id="A0A023GJD4"/>
<dbReference type="InterPro" id="IPR045136">
    <property type="entry name" value="Iah1-like"/>
</dbReference>
<evidence type="ECO:0000313" key="2">
    <source>
        <dbReference type="EMBL" id="JAC33153.1"/>
    </source>
</evidence>
<dbReference type="EMBL" id="GBBM01002265">
    <property type="protein sequence ID" value="JAC33153.1"/>
    <property type="molecule type" value="mRNA"/>
</dbReference>
<protein>
    <submittedName>
        <fullName evidence="2">Putative isoamyl acetate-hydrolyzing esterase</fullName>
    </submittedName>
</protein>
<dbReference type="PANTHER" id="PTHR14209:SF19">
    <property type="entry name" value="ISOAMYL ACETATE-HYDROLYZING ESTERASE 1 HOMOLOG"/>
    <property type="match status" value="1"/>
</dbReference>
<dbReference type="PANTHER" id="PTHR14209">
    <property type="entry name" value="ISOAMYL ACETATE-HYDROLYZING ESTERASE 1"/>
    <property type="match status" value="1"/>
</dbReference>
<dbReference type="InterPro" id="IPR013830">
    <property type="entry name" value="SGNH_hydro"/>
</dbReference>